<feature type="transmembrane region" description="Helical" evidence="5">
    <location>
        <begin position="365"/>
        <end position="383"/>
    </location>
</feature>
<dbReference type="GO" id="GO:0004222">
    <property type="term" value="F:metalloendopeptidase activity"/>
    <property type="evidence" value="ECO:0007669"/>
    <property type="project" value="InterPro"/>
</dbReference>
<sequence length="385" mass="41302">MTAAGELLLYYLAAWLAATLVLSRVLGEGSRLTVTPLMIMLRIPSGFSPFERLRRYRWLGLLFDAGVLAVFALTIEFYRVMVSRIAGMFAGRPQGAAPVVPLIPGVTIGLKTFLYLLPGLSVAIILHELSHALAARYEGIRVKSAGFLIALGILPAAFVEPDEEELTRAPLRSRLRVYAAGILANVLIFALIAGVNAGLQHGGTYIVILQVSPGSFAEKAGIKSGDVFQAIIVNGTKFDKVSSFIEYVSRLRASNGGTLANVTLEVEFVKPSGARILVVKPAAPPNVRDRERYEHVGVYLSEIPRTLLGLGMSAGTAYTLWTVSILAALVNIGLAAINAAPLFITDGAQIVRDIAVERLGEKRGRLVASIVSGITLMMLLPNIQL</sequence>
<dbReference type="Pfam" id="PF02163">
    <property type="entry name" value="Peptidase_M50"/>
    <property type="match status" value="1"/>
</dbReference>
<feature type="domain" description="Peptidase M50" evidence="6">
    <location>
        <begin position="117"/>
        <end position="379"/>
    </location>
</feature>
<dbReference type="GO" id="GO:0016020">
    <property type="term" value="C:membrane"/>
    <property type="evidence" value="ECO:0007669"/>
    <property type="project" value="InterPro"/>
</dbReference>
<dbReference type="PANTHER" id="PTHR13325">
    <property type="entry name" value="PROTEASE M50 MEMBRANE-BOUND TRANSCRIPTION FACTOR SITE 2 PROTEASE"/>
    <property type="match status" value="1"/>
</dbReference>
<keyword evidence="3 5" id="KW-1133">Transmembrane helix</keyword>
<name>A0A0V8RV74_PYROC</name>
<proteinExistence type="predicted"/>
<dbReference type="GO" id="GO:0005737">
    <property type="term" value="C:cytoplasm"/>
    <property type="evidence" value="ECO:0007669"/>
    <property type="project" value="TreeGrafter"/>
</dbReference>
<keyword evidence="4 5" id="KW-0472">Membrane</keyword>
<evidence type="ECO:0000256" key="4">
    <source>
        <dbReference type="ARBA" id="ARBA00023136"/>
    </source>
</evidence>
<evidence type="ECO:0000256" key="3">
    <source>
        <dbReference type="ARBA" id="ARBA00022989"/>
    </source>
</evidence>
<feature type="transmembrane region" description="Helical" evidence="5">
    <location>
        <begin position="178"/>
        <end position="199"/>
    </location>
</feature>
<accession>A0A0V8RV74</accession>
<dbReference type="STRING" id="2309.CF15_03925"/>
<dbReference type="GO" id="GO:0012505">
    <property type="term" value="C:endomembrane system"/>
    <property type="evidence" value="ECO:0007669"/>
    <property type="project" value="UniProtKB-SubCell"/>
</dbReference>
<evidence type="ECO:0000313" key="8">
    <source>
        <dbReference type="Proteomes" id="UP000053352"/>
    </source>
</evidence>
<keyword evidence="2 5" id="KW-0812">Transmembrane</keyword>
<dbReference type="SUPFAM" id="SSF50156">
    <property type="entry name" value="PDZ domain-like"/>
    <property type="match status" value="1"/>
</dbReference>
<dbReference type="RefSeq" id="WP_058370629.1">
    <property type="nucleotide sequence ID" value="NZ_LNTB01000001.1"/>
</dbReference>
<evidence type="ECO:0000256" key="2">
    <source>
        <dbReference type="ARBA" id="ARBA00022692"/>
    </source>
</evidence>
<organism evidence="7 8">
    <name type="scientific">Pyrodictium occultum</name>
    <dbReference type="NCBI Taxonomy" id="2309"/>
    <lineage>
        <taxon>Archaea</taxon>
        <taxon>Thermoproteota</taxon>
        <taxon>Thermoprotei</taxon>
        <taxon>Desulfurococcales</taxon>
        <taxon>Pyrodictiaceae</taxon>
        <taxon>Pyrodictium</taxon>
    </lineage>
</organism>
<dbReference type="Proteomes" id="UP000053352">
    <property type="component" value="Unassembled WGS sequence"/>
</dbReference>
<dbReference type="GO" id="GO:0031293">
    <property type="term" value="P:membrane protein intracellular domain proteolysis"/>
    <property type="evidence" value="ECO:0007669"/>
    <property type="project" value="TreeGrafter"/>
</dbReference>
<comment type="caution">
    <text evidence="7">The sequence shown here is derived from an EMBL/GenBank/DDBJ whole genome shotgun (WGS) entry which is preliminary data.</text>
</comment>
<dbReference type="AlphaFoldDB" id="A0A0V8RV74"/>
<dbReference type="PANTHER" id="PTHR13325:SF3">
    <property type="entry name" value="MEMBRANE-BOUND TRANSCRIPTION FACTOR SITE-2 PROTEASE"/>
    <property type="match status" value="1"/>
</dbReference>
<evidence type="ECO:0000256" key="5">
    <source>
        <dbReference type="SAM" id="Phobius"/>
    </source>
</evidence>
<dbReference type="PRINTS" id="PR01000">
    <property type="entry name" value="SREBPS2PTASE"/>
</dbReference>
<dbReference type="OrthoDB" id="15212at2157"/>
<feature type="transmembrane region" description="Helical" evidence="5">
    <location>
        <begin position="58"/>
        <end position="78"/>
    </location>
</feature>
<gene>
    <name evidence="7" type="ORF">CF15_03925</name>
</gene>
<evidence type="ECO:0000256" key="1">
    <source>
        <dbReference type="ARBA" id="ARBA00004127"/>
    </source>
</evidence>
<dbReference type="InterPro" id="IPR036034">
    <property type="entry name" value="PDZ_sf"/>
</dbReference>
<feature type="transmembrane region" description="Helical" evidence="5">
    <location>
        <begin position="318"/>
        <end position="344"/>
    </location>
</feature>
<protein>
    <recommendedName>
        <fullName evidence="6">Peptidase M50 domain-containing protein</fullName>
    </recommendedName>
</protein>
<reference evidence="7 8" key="1">
    <citation type="submission" date="2015-11" db="EMBL/GenBank/DDBJ databases">
        <title>Genome sequence of Pyrodictium occultum PL-19, a marine hyperthermophilic archaeon isolated from Volcano, Italy.</title>
        <authorList>
            <person name="Utturkar S."/>
            <person name="Huber H."/>
            <person name="Leptihn S."/>
            <person name="Brown S."/>
            <person name="Stetter K.O."/>
            <person name="Podar M."/>
        </authorList>
    </citation>
    <scope>NUCLEOTIDE SEQUENCE [LARGE SCALE GENOMIC DNA]</scope>
    <source>
        <strain evidence="7 8">PL-19</strain>
    </source>
</reference>
<evidence type="ECO:0000259" key="6">
    <source>
        <dbReference type="Pfam" id="PF02163"/>
    </source>
</evidence>
<dbReference type="Gene3D" id="2.30.42.10">
    <property type="match status" value="1"/>
</dbReference>
<dbReference type="EMBL" id="LNTB01000001">
    <property type="protein sequence ID" value="KSW11949.1"/>
    <property type="molecule type" value="Genomic_DNA"/>
</dbReference>
<dbReference type="InterPro" id="IPR001193">
    <property type="entry name" value="MBTPS2"/>
</dbReference>
<keyword evidence="8" id="KW-1185">Reference proteome</keyword>
<comment type="subcellular location">
    <subcellularLocation>
        <location evidence="1">Endomembrane system</location>
        <topology evidence="1">Multi-pass membrane protein</topology>
    </subcellularLocation>
</comment>
<evidence type="ECO:0000313" key="7">
    <source>
        <dbReference type="EMBL" id="KSW11949.1"/>
    </source>
</evidence>
<dbReference type="InterPro" id="IPR008915">
    <property type="entry name" value="Peptidase_M50"/>
</dbReference>